<dbReference type="AlphaFoldDB" id="A0A0S4JM34"/>
<name>A0A0S4JM34_BODSA</name>
<dbReference type="EMBL" id="CYKH01001882">
    <property type="protein sequence ID" value="CUG90980.1"/>
    <property type="molecule type" value="Genomic_DNA"/>
</dbReference>
<accession>A0A0S4JM34</accession>
<evidence type="ECO:0000313" key="2">
    <source>
        <dbReference type="EMBL" id="CUG90980.1"/>
    </source>
</evidence>
<gene>
    <name evidence="2" type="ORF">BSAL_29575c</name>
</gene>
<keyword evidence="3" id="KW-1185">Reference proteome</keyword>
<organism evidence="2 3">
    <name type="scientific">Bodo saltans</name>
    <name type="common">Flagellated protozoan</name>
    <dbReference type="NCBI Taxonomy" id="75058"/>
    <lineage>
        <taxon>Eukaryota</taxon>
        <taxon>Discoba</taxon>
        <taxon>Euglenozoa</taxon>
        <taxon>Kinetoplastea</taxon>
        <taxon>Metakinetoplastina</taxon>
        <taxon>Eubodonida</taxon>
        <taxon>Bodonidae</taxon>
        <taxon>Bodo</taxon>
    </lineage>
</organism>
<reference evidence="3" key="1">
    <citation type="submission" date="2015-09" db="EMBL/GenBank/DDBJ databases">
        <authorList>
            <consortium name="Pathogen Informatics"/>
        </authorList>
    </citation>
    <scope>NUCLEOTIDE SEQUENCE [LARGE SCALE GENOMIC DNA]</scope>
    <source>
        <strain evidence="3">Lake Konstanz</strain>
    </source>
</reference>
<dbReference type="Proteomes" id="UP000051952">
    <property type="component" value="Unassembled WGS sequence"/>
</dbReference>
<sequence>MNSLEEAWSTRPAAYRRVSKDYQTAQKRLLFFLAVEENSRFPYFLDWCNEKKLRKSTIANYWQVVLAAASAINLQVPAHHARDLAWAQTQAAAELPMAAQAMSWKNVVEMWNCHRDEAALVILVTFILGQRVSDMLLLIRERVTVCRNTITLTMVQGKVIRFIGPYSLYLSASSECRNDTTRVHHVSRSSSRQHVPPGGGGSDSAPTQRAS</sequence>
<proteinExistence type="predicted"/>
<evidence type="ECO:0000256" key="1">
    <source>
        <dbReference type="SAM" id="MobiDB-lite"/>
    </source>
</evidence>
<feature type="region of interest" description="Disordered" evidence="1">
    <location>
        <begin position="182"/>
        <end position="211"/>
    </location>
</feature>
<protein>
    <submittedName>
        <fullName evidence="2">Uncharacterized protein</fullName>
    </submittedName>
</protein>
<evidence type="ECO:0000313" key="3">
    <source>
        <dbReference type="Proteomes" id="UP000051952"/>
    </source>
</evidence>
<dbReference type="VEuPathDB" id="TriTrypDB:BSAL_29575c"/>